<proteinExistence type="predicted"/>
<feature type="transmembrane region" description="Helical" evidence="1">
    <location>
        <begin position="34"/>
        <end position="50"/>
    </location>
</feature>
<dbReference type="RefSeq" id="WP_154770837.1">
    <property type="nucleotide sequence ID" value="NZ_WLYK01000011.1"/>
</dbReference>
<keyword evidence="1" id="KW-1133">Transmembrane helix</keyword>
<evidence type="ECO:0000256" key="1">
    <source>
        <dbReference type="SAM" id="Phobius"/>
    </source>
</evidence>
<feature type="transmembrane region" description="Helical" evidence="1">
    <location>
        <begin position="94"/>
        <end position="117"/>
    </location>
</feature>
<evidence type="ECO:0000313" key="2">
    <source>
        <dbReference type="EMBL" id="MTD16880.1"/>
    </source>
</evidence>
<feature type="transmembrane region" description="Helical" evidence="1">
    <location>
        <begin position="123"/>
        <end position="144"/>
    </location>
</feature>
<gene>
    <name evidence="2" type="ORF">GIS00_23375</name>
</gene>
<protein>
    <submittedName>
        <fullName evidence="2">DUF1453 domain-containing protein</fullName>
    </submittedName>
</protein>
<dbReference type="Proteomes" id="UP000460221">
    <property type="component" value="Unassembled WGS sequence"/>
</dbReference>
<reference evidence="2 3" key="1">
    <citation type="submission" date="2019-11" db="EMBL/GenBank/DDBJ databases">
        <authorList>
            <person name="Jiang L.-Q."/>
        </authorList>
    </citation>
    <scope>NUCLEOTIDE SEQUENCE [LARGE SCALE GENOMIC DNA]</scope>
    <source>
        <strain evidence="2 3">YIM 132087</strain>
    </source>
</reference>
<feature type="transmembrane region" description="Helical" evidence="1">
    <location>
        <begin position="56"/>
        <end position="73"/>
    </location>
</feature>
<keyword evidence="1" id="KW-0472">Membrane</keyword>
<name>A0A7K1FS31_9ACTN</name>
<keyword evidence="1" id="KW-0812">Transmembrane</keyword>
<dbReference type="EMBL" id="WLYK01000011">
    <property type="protein sequence ID" value="MTD16880.1"/>
    <property type="molecule type" value="Genomic_DNA"/>
</dbReference>
<sequence>MSPIELIALLALTGWAIYKQTVITEVTASGRFKMAIIYAAVGLAVGGFAMPHTAGAAALLIGGFALSAVIGLARGHYTKIWITEDGRTMRKGTALTIALFLALVAAKFALGTLAYFLHINDGAGFGEILFMIAIMIAVQAQIVFTRTQALHTDARQLAHSL</sequence>
<organism evidence="2 3">
    <name type="scientific">Nakamurella alba</name>
    <dbReference type="NCBI Taxonomy" id="2665158"/>
    <lineage>
        <taxon>Bacteria</taxon>
        <taxon>Bacillati</taxon>
        <taxon>Actinomycetota</taxon>
        <taxon>Actinomycetes</taxon>
        <taxon>Nakamurellales</taxon>
        <taxon>Nakamurellaceae</taxon>
        <taxon>Nakamurella</taxon>
    </lineage>
</organism>
<dbReference type="AlphaFoldDB" id="A0A7K1FS31"/>
<comment type="caution">
    <text evidence="2">The sequence shown here is derived from an EMBL/GenBank/DDBJ whole genome shotgun (WGS) entry which is preliminary data.</text>
</comment>
<keyword evidence="3" id="KW-1185">Reference proteome</keyword>
<evidence type="ECO:0000313" key="3">
    <source>
        <dbReference type="Proteomes" id="UP000460221"/>
    </source>
</evidence>
<accession>A0A7K1FS31</accession>